<gene>
    <name evidence="3" type="ORF">NCTC13229_00684</name>
</gene>
<dbReference type="AlphaFoldDB" id="A0AB38F782"/>
<dbReference type="EC" id="3.5.1.16" evidence="3"/>
<evidence type="ECO:0000256" key="2">
    <source>
        <dbReference type="ARBA" id="ARBA00022833"/>
    </source>
</evidence>
<dbReference type="PANTHER" id="PTHR43808">
    <property type="entry name" value="ACETYLORNITHINE DEACETYLASE"/>
    <property type="match status" value="1"/>
</dbReference>
<evidence type="ECO:0000313" key="3">
    <source>
        <dbReference type="EMBL" id="SPZ35268.1"/>
    </source>
</evidence>
<dbReference type="RefSeq" id="WP_245973490.1">
    <property type="nucleotide sequence ID" value="NZ_QTTP01000001.1"/>
</dbReference>
<evidence type="ECO:0000313" key="4">
    <source>
        <dbReference type="Proteomes" id="UP000251211"/>
    </source>
</evidence>
<organism evidence="3 4">
    <name type="scientific">Rhodococcus wratislaviensis</name>
    <name type="common">Tsukamurella wratislaviensis</name>
    <dbReference type="NCBI Taxonomy" id="44752"/>
    <lineage>
        <taxon>Bacteria</taxon>
        <taxon>Bacillati</taxon>
        <taxon>Actinomycetota</taxon>
        <taxon>Actinomycetes</taxon>
        <taxon>Mycobacteriales</taxon>
        <taxon>Nocardiaceae</taxon>
        <taxon>Rhodococcus</taxon>
    </lineage>
</organism>
<comment type="caution">
    <text evidence="3">The sequence shown here is derived from an EMBL/GenBank/DDBJ whole genome shotgun (WGS) entry which is preliminary data.</text>
</comment>
<protein>
    <submittedName>
        <fullName evidence="3">Acetylornithine deacetylase</fullName>
        <ecNumber evidence="3">3.5.1.-</ecNumber>
        <ecNumber evidence="3">3.5.1.16</ecNumber>
    </submittedName>
</protein>
<accession>A0AB38F782</accession>
<dbReference type="SUPFAM" id="SSF53187">
    <property type="entry name" value="Zn-dependent exopeptidases"/>
    <property type="match status" value="1"/>
</dbReference>
<proteinExistence type="predicted"/>
<dbReference type="Gene3D" id="3.40.630.10">
    <property type="entry name" value="Zn peptidases"/>
    <property type="match status" value="1"/>
</dbReference>
<dbReference type="EMBL" id="UAUI01000001">
    <property type="protein sequence ID" value="SPZ35268.1"/>
    <property type="molecule type" value="Genomic_DNA"/>
</dbReference>
<keyword evidence="1 3" id="KW-0378">Hydrolase</keyword>
<dbReference type="GO" id="GO:0008777">
    <property type="term" value="F:acetylornithine deacetylase activity"/>
    <property type="evidence" value="ECO:0007669"/>
    <property type="project" value="UniProtKB-EC"/>
</dbReference>
<dbReference type="PANTHER" id="PTHR43808:SF25">
    <property type="entry name" value="PEPTIDASE M20 DIMERISATION DOMAIN-CONTAINING PROTEIN"/>
    <property type="match status" value="1"/>
</dbReference>
<reference evidence="3 4" key="1">
    <citation type="submission" date="2018-06" db="EMBL/GenBank/DDBJ databases">
        <authorList>
            <consortium name="Pathogen Informatics"/>
            <person name="Doyle S."/>
        </authorList>
    </citation>
    <scope>NUCLEOTIDE SEQUENCE [LARGE SCALE GENOMIC DNA]</scope>
    <source>
        <strain evidence="3 4">NCTC13229</strain>
    </source>
</reference>
<dbReference type="Gene3D" id="3.30.70.360">
    <property type="match status" value="1"/>
</dbReference>
<dbReference type="EC" id="3.5.1.-" evidence="3"/>
<keyword evidence="2" id="KW-0862">Zinc</keyword>
<dbReference type="PROSITE" id="PS00758">
    <property type="entry name" value="ARGE_DAPE_CPG2_1"/>
    <property type="match status" value="1"/>
</dbReference>
<dbReference type="Pfam" id="PF01546">
    <property type="entry name" value="Peptidase_M20"/>
    <property type="match status" value="1"/>
</dbReference>
<sequence>MSEEASSRVLAEIDNARSEIVKAVRGLIEVPSVNPNYPGIREQDYLGHESEANLLLRDQFGHLFDKAEMLGSRKKRENFAGVVSGSGGGRSLLLNGHVDVVPAGGRDLWEHDPFSATESDGRIYGRGASDMKGGVIASFYAVEALQRAGVRLAGDLVVHAVAGEELGEHEVGTGCLIGAGYTADAAIVVEPSANFDGPLAINPAAAGLLWGRVRVEGLAGHPGLRRELIRAGGAGVRAGVNAIDKGYIVLQALYRIEEQWGLSKQQSLFKPGQFVVMPGTIHGRGKDIDIPFVFAEYCEIDFLVWYPPKEEAGAVRDEIERYIARATSIDPWLADNPPVVTWHVDFPGYQTAADHDIVRALEGANNVQPVIRRSWRRLRPLAMPHGSRKSTFLSSTTDPAILRMRTR</sequence>
<dbReference type="InterPro" id="IPR001261">
    <property type="entry name" value="ArgE/DapE_CS"/>
</dbReference>
<dbReference type="InterPro" id="IPR002933">
    <property type="entry name" value="Peptidase_M20"/>
</dbReference>
<dbReference type="InterPro" id="IPR050072">
    <property type="entry name" value="Peptidase_M20A"/>
</dbReference>
<dbReference type="Proteomes" id="UP000251211">
    <property type="component" value="Unassembled WGS sequence"/>
</dbReference>
<evidence type="ECO:0000256" key="1">
    <source>
        <dbReference type="ARBA" id="ARBA00022801"/>
    </source>
</evidence>
<name>A0AB38F782_RHOWR</name>